<evidence type="ECO:0000313" key="2">
    <source>
        <dbReference type="EMBL" id="CAD6187566.1"/>
    </source>
</evidence>
<dbReference type="AlphaFoldDB" id="A0A8S1GV03"/>
<feature type="signal peptide" evidence="1">
    <location>
        <begin position="1"/>
        <end position="27"/>
    </location>
</feature>
<feature type="chain" id="PRO_5035780429" evidence="1">
    <location>
        <begin position="28"/>
        <end position="68"/>
    </location>
</feature>
<sequence>MRALHVFLVALAIVTVLILVKFQSSDAREADDNNRTEHLDDTIFLGNRHHVSDIETTSSTTLLEKNHN</sequence>
<keyword evidence="1" id="KW-0732">Signal</keyword>
<organism evidence="2 3">
    <name type="scientific">Caenorhabditis auriculariae</name>
    <dbReference type="NCBI Taxonomy" id="2777116"/>
    <lineage>
        <taxon>Eukaryota</taxon>
        <taxon>Metazoa</taxon>
        <taxon>Ecdysozoa</taxon>
        <taxon>Nematoda</taxon>
        <taxon>Chromadorea</taxon>
        <taxon>Rhabditida</taxon>
        <taxon>Rhabditina</taxon>
        <taxon>Rhabditomorpha</taxon>
        <taxon>Rhabditoidea</taxon>
        <taxon>Rhabditidae</taxon>
        <taxon>Peloderinae</taxon>
        <taxon>Caenorhabditis</taxon>
    </lineage>
</organism>
<dbReference type="EMBL" id="CAJGYM010000006">
    <property type="protein sequence ID" value="CAD6187566.1"/>
    <property type="molecule type" value="Genomic_DNA"/>
</dbReference>
<reference evidence="2" key="1">
    <citation type="submission" date="2020-10" db="EMBL/GenBank/DDBJ databases">
        <authorList>
            <person name="Kikuchi T."/>
        </authorList>
    </citation>
    <scope>NUCLEOTIDE SEQUENCE</scope>
    <source>
        <strain evidence="2">NKZ352</strain>
    </source>
</reference>
<keyword evidence="3" id="KW-1185">Reference proteome</keyword>
<gene>
    <name evidence="2" type="ORF">CAUJ_LOCUS3485</name>
</gene>
<evidence type="ECO:0000313" key="3">
    <source>
        <dbReference type="Proteomes" id="UP000835052"/>
    </source>
</evidence>
<accession>A0A8S1GV03</accession>
<protein>
    <submittedName>
        <fullName evidence="2">Uncharacterized protein</fullName>
    </submittedName>
</protein>
<evidence type="ECO:0000256" key="1">
    <source>
        <dbReference type="SAM" id="SignalP"/>
    </source>
</evidence>
<proteinExistence type="predicted"/>
<dbReference type="Proteomes" id="UP000835052">
    <property type="component" value="Unassembled WGS sequence"/>
</dbReference>
<comment type="caution">
    <text evidence="2">The sequence shown here is derived from an EMBL/GenBank/DDBJ whole genome shotgun (WGS) entry which is preliminary data.</text>
</comment>
<name>A0A8S1GV03_9PELO</name>